<protein>
    <submittedName>
        <fullName evidence="16">Uncharacterized protein</fullName>
    </submittedName>
</protein>
<keyword evidence="8 15" id="KW-0732">Signal</keyword>
<dbReference type="SMART" id="SM00364">
    <property type="entry name" value="LRR_BAC"/>
    <property type="match status" value="4"/>
</dbReference>
<dbReference type="EMBL" id="MDYQ01000044">
    <property type="protein sequence ID" value="PRP85442.1"/>
    <property type="molecule type" value="Genomic_DNA"/>
</dbReference>
<keyword evidence="14" id="KW-0998">Cell outer membrane</keyword>
<proteinExistence type="predicted"/>
<dbReference type="GO" id="GO:0005576">
    <property type="term" value="C:extracellular region"/>
    <property type="evidence" value="ECO:0007669"/>
    <property type="project" value="UniProtKB-SubCell"/>
</dbReference>
<evidence type="ECO:0000256" key="4">
    <source>
        <dbReference type="ARBA" id="ARBA00004613"/>
    </source>
</evidence>
<keyword evidence="12" id="KW-0675">Receptor</keyword>
<feature type="signal peptide" evidence="15">
    <location>
        <begin position="1"/>
        <end position="22"/>
    </location>
</feature>
<dbReference type="InterPro" id="IPR025875">
    <property type="entry name" value="Leu-rich_rpt_4"/>
</dbReference>
<dbReference type="Proteomes" id="UP000241769">
    <property type="component" value="Unassembled WGS sequence"/>
</dbReference>
<dbReference type="InParanoid" id="A0A2P6NND3"/>
<keyword evidence="6" id="KW-0433">Leucine-rich repeat</keyword>
<keyword evidence="10" id="KW-1133">Transmembrane helix</keyword>
<evidence type="ECO:0000256" key="6">
    <source>
        <dbReference type="ARBA" id="ARBA00022614"/>
    </source>
</evidence>
<evidence type="ECO:0000256" key="7">
    <source>
        <dbReference type="ARBA" id="ARBA00022692"/>
    </source>
</evidence>
<evidence type="ECO:0000256" key="9">
    <source>
        <dbReference type="ARBA" id="ARBA00022737"/>
    </source>
</evidence>
<dbReference type="AlphaFoldDB" id="A0A2P6NND3"/>
<dbReference type="OrthoDB" id="676979at2759"/>
<evidence type="ECO:0000313" key="16">
    <source>
        <dbReference type="EMBL" id="PRP85442.1"/>
    </source>
</evidence>
<evidence type="ECO:0000256" key="13">
    <source>
        <dbReference type="ARBA" id="ARBA00023180"/>
    </source>
</evidence>
<dbReference type="Pfam" id="PF12799">
    <property type="entry name" value="LRR_4"/>
    <property type="match status" value="1"/>
</dbReference>
<evidence type="ECO:0000256" key="12">
    <source>
        <dbReference type="ARBA" id="ARBA00023170"/>
    </source>
</evidence>
<dbReference type="PANTHER" id="PTHR27000">
    <property type="entry name" value="LEUCINE-RICH REPEAT RECEPTOR-LIKE PROTEIN KINASE FAMILY PROTEIN-RELATED"/>
    <property type="match status" value="1"/>
</dbReference>
<dbReference type="SMART" id="SM00369">
    <property type="entry name" value="LRR_TYP"/>
    <property type="match status" value="6"/>
</dbReference>
<dbReference type="Gene3D" id="3.80.10.10">
    <property type="entry name" value="Ribonuclease Inhibitor"/>
    <property type="match status" value="4"/>
</dbReference>
<comment type="caution">
    <text evidence="16">The sequence shown here is derived from an EMBL/GenBank/DDBJ whole genome shotgun (WGS) entry which is preliminary data.</text>
</comment>
<dbReference type="InterPro" id="IPR032675">
    <property type="entry name" value="LRR_dom_sf"/>
</dbReference>
<keyword evidence="7" id="KW-0812">Transmembrane</keyword>
<dbReference type="InterPro" id="IPR003591">
    <property type="entry name" value="Leu-rich_rpt_typical-subtyp"/>
</dbReference>
<dbReference type="PROSITE" id="PS51450">
    <property type="entry name" value="LRR"/>
    <property type="match status" value="1"/>
</dbReference>
<dbReference type="SUPFAM" id="SSF52047">
    <property type="entry name" value="RNI-like"/>
    <property type="match status" value="1"/>
</dbReference>
<gene>
    <name evidence="16" type="ORF">PROFUN_06811</name>
</gene>
<dbReference type="SUPFAM" id="SSF52058">
    <property type="entry name" value="L domain-like"/>
    <property type="match status" value="1"/>
</dbReference>
<dbReference type="InterPro" id="IPR003368">
    <property type="entry name" value="POMP_repeat"/>
</dbReference>
<evidence type="ECO:0000256" key="8">
    <source>
        <dbReference type="ARBA" id="ARBA00022729"/>
    </source>
</evidence>
<evidence type="ECO:0000256" key="11">
    <source>
        <dbReference type="ARBA" id="ARBA00023136"/>
    </source>
</evidence>
<evidence type="ECO:0000256" key="1">
    <source>
        <dbReference type="ARBA" id="ARBA00004167"/>
    </source>
</evidence>
<keyword evidence="11" id="KW-0472">Membrane</keyword>
<keyword evidence="5" id="KW-0964">Secreted</keyword>
<sequence>MSRRISLFYIIAPFVLISTVSAQRAADAAALRSFWLSAGGNSTLWSGSDPCVSSDFIGTSCDAFGQYEVNLVDLPGGFLSESLAQLGPRLTVLTMERCHMIGSIPSSNSLAGSIPSCISGMSSLNIFKAGINNLNGSIPDMSRLTNLTMLDLSYNYFNSTPLKLPSSLTYLSLELSGTFNQPIMNVIGGMTSLVTFYGSQVGFTGPLYGIGSMVNLTTFWALTNTISGNITTEWNSLTRLTTLNLQWNSMSGSLPELNLPSLQNLVLGGNQFTGPLPASFLFLPKLETINLFYCNQITNIAFNSSYAQMTAPHLTSINFGYMTMTGPTPPVMGNFPVLDSMNLYGNSFTEAAPPYPFSLPVLTSIDLTHNNLATYPITLNNITSLKSLILDNIAPIWNTRLISINLPNLTSLSLYASGLNGPTVDISLLPSLQTLSVKQCYNVTSIHPSNFQSKTLTTLNLLVNKIYVWDLLAVINSTSLKSIDLSGNQLTSLPTLANLTSLSSLNLDNNLIQGLSSTSLPYSLQTMTARNNRISQIPSNIFTPYLLSLDLTSNLLAGPIVLPRYSNITSLLLGSNQLNGTISSLSGWTSLNNLDVSNNAFTVYNGSSVPGSSCNMMNNPMTCVPPSPCTSTPVGQATPCPALCFITFTPSNNILQDFNAAAGGCANVTITLSGQFTNFNVNYSGYGNIITLIKVKLPDETLLMTLDERSIFHQYLDTNQVGNLNLALCSFSNISAAKIINIDRGSQSVLISRSNFTSNLASSGSGVLDVSSTVPIFVSVANSSFYNNSGTLGGVIGCQGGQITLYSSGNVYSNNRASVHGGILASDGGIISFNGDTMDNNAASGNGGGIYATGNVVLSVISSTINRGQATRGGGFYVIGMLRSSQSNITSCTSSAEGGSMWVQGTAAISGGIWSQNTAGTQGGHVRLSLVNAVNNSASSGGAVYLSQSVGLITSSIFVNNSASGVGGTIYNGGSLNIINSKLSSSDNSIVFSSGNLIQMGNQITMRGSGTSETIGGPSILFNEIFTQTSTLPVVQCSQAAGIIGNTQFTIAGAVSTSADESSALLLSNLTTISGP</sequence>
<dbReference type="NCBIfam" id="TIGR01376">
    <property type="entry name" value="POMP_repeat"/>
    <property type="match status" value="1"/>
</dbReference>
<keyword evidence="9" id="KW-0677">Repeat</keyword>
<keyword evidence="17" id="KW-1185">Reference proteome</keyword>
<dbReference type="InterPro" id="IPR001611">
    <property type="entry name" value="Leu-rich_rpt"/>
</dbReference>
<evidence type="ECO:0000256" key="14">
    <source>
        <dbReference type="ARBA" id="ARBA00023237"/>
    </source>
</evidence>
<name>A0A2P6NND3_9EUKA</name>
<accession>A0A2P6NND3</accession>
<evidence type="ECO:0000256" key="5">
    <source>
        <dbReference type="ARBA" id="ARBA00022525"/>
    </source>
</evidence>
<dbReference type="GO" id="GO:0016020">
    <property type="term" value="C:membrane"/>
    <property type="evidence" value="ECO:0007669"/>
    <property type="project" value="UniProtKB-SubCell"/>
</dbReference>
<evidence type="ECO:0000313" key="17">
    <source>
        <dbReference type="Proteomes" id="UP000241769"/>
    </source>
</evidence>
<reference evidence="16 17" key="1">
    <citation type="journal article" date="2018" name="Genome Biol. Evol.">
        <title>Multiple Roots of Fruiting Body Formation in Amoebozoa.</title>
        <authorList>
            <person name="Hillmann F."/>
            <person name="Forbes G."/>
            <person name="Novohradska S."/>
            <person name="Ferling I."/>
            <person name="Riege K."/>
            <person name="Groth M."/>
            <person name="Westermann M."/>
            <person name="Marz M."/>
            <person name="Spaller T."/>
            <person name="Winckler T."/>
            <person name="Schaap P."/>
            <person name="Glockner G."/>
        </authorList>
    </citation>
    <scope>NUCLEOTIDE SEQUENCE [LARGE SCALE GENOMIC DNA]</scope>
    <source>
        <strain evidence="16 17">Jena</strain>
    </source>
</reference>
<comment type="subcellular location">
    <subcellularLocation>
        <location evidence="2">Cell envelope</location>
    </subcellularLocation>
    <subcellularLocation>
        <location evidence="3">Cell outer membrane</location>
    </subcellularLocation>
    <subcellularLocation>
        <location evidence="1">Membrane</location>
        <topology evidence="1">Single-pass membrane protein</topology>
    </subcellularLocation>
    <subcellularLocation>
        <location evidence="4">Secreted</location>
    </subcellularLocation>
</comment>
<feature type="chain" id="PRO_5015186124" evidence="15">
    <location>
        <begin position="23"/>
        <end position="1076"/>
    </location>
</feature>
<dbReference type="PANTHER" id="PTHR27000:SF803">
    <property type="entry name" value="RECEPTOR-LIKE PROTEIN 45"/>
    <property type="match status" value="1"/>
</dbReference>
<evidence type="ECO:0000256" key="2">
    <source>
        <dbReference type="ARBA" id="ARBA00004196"/>
    </source>
</evidence>
<evidence type="ECO:0000256" key="10">
    <source>
        <dbReference type="ARBA" id="ARBA00022989"/>
    </source>
</evidence>
<organism evidence="16 17">
    <name type="scientific">Planoprotostelium fungivorum</name>
    <dbReference type="NCBI Taxonomy" id="1890364"/>
    <lineage>
        <taxon>Eukaryota</taxon>
        <taxon>Amoebozoa</taxon>
        <taxon>Evosea</taxon>
        <taxon>Variosea</taxon>
        <taxon>Cavosteliida</taxon>
        <taxon>Cavosteliaceae</taxon>
        <taxon>Planoprotostelium</taxon>
    </lineage>
</organism>
<evidence type="ECO:0000256" key="3">
    <source>
        <dbReference type="ARBA" id="ARBA00004442"/>
    </source>
</evidence>
<keyword evidence="13" id="KW-0325">Glycoprotein</keyword>
<evidence type="ECO:0000256" key="15">
    <source>
        <dbReference type="SAM" id="SignalP"/>
    </source>
</evidence>